<dbReference type="SMART" id="SM00225">
    <property type="entry name" value="BTB"/>
    <property type="match status" value="1"/>
</dbReference>
<dbReference type="AlphaFoldDB" id="A0AAV7YZ95"/>
<dbReference type="InterPro" id="IPR050663">
    <property type="entry name" value="Ankyrin-SOCS_Box"/>
</dbReference>
<accession>A0AAV7YZ95</accession>
<dbReference type="PROSITE" id="PS50297">
    <property type="entry name" value="ANK_REP_REGION"/>
    <property type="match status" value="3"/>
</dbReference>
<gene>
    <name evidence="5" type="ORF">M0812_22148</name>
</gene>
<dbReference type="SMART" id="SM00248">
    <property type="entry name" value="ANK"/>
    <property type="match status" value="9"/>
</dbReference>
<evidence type="ECO:0000313" key="5">
    <source>
        <dbReference type="EMBL" id="KAJ3433195.1"/>
    </source>
</evidence>
<dbReference type="EMBL" id="JANTQA010000047">
    <property type="protein sequence ID" value="KAJ3433195.1"/>
    <property type="molecule type" value="Genomic_DNA"/>
</dbReference>
<dbReference type="GO" id="GO:0045944">
    <property type="term" value="P:positive regulation of transcription by RNA polymerase II"/>
    <property type="evidence" value="ECO:0007669"/>
    <property type="project" value="TreeGrafter"/>
</dbReference>
<sequence>MKNVTPELLTILLDHGADVNILSNSKSTALHLLCKNPNVTPELLQALLGHNFKKINSRLYGKDGEAPIHVLCSNANVTPETLNVLINHGADVNMTTYDMLVSNGADVNCKSSHYLDNEIALHKICKKANVTPKILQFLIDSGSDINSIAKDNYTPLHYLCENYKVNCEMLAIMIKNGANVNSENIILNCTTPLECLCFNQGVSKEVLETLIKGGVKIKAENDRKVYPIFNICSNFNLNPEMLEMLLEIGCVVDSGPERGRNGDSAILALCRNKNCTVKCLKLLIKNGADVNNNPSRIRNKPIYSLQAENQETPELLSILIENGASINLKDTSGNSLVYYICEKLNISAKSLKILEENGMNFTCKNDKMETALHVICKNKNISPEIIKMLIEKGVDPNSKDRIWLFVICDHGYATTTAKYSSVAELIINKTIKAEILRQILQGDYQHALNTDFKNYLERQEFTDSTILGEKEFKIHKSIVQLRTGKSIKQIKQIIEQNKKTSEVEFSTEKIKAFFEWIYFDKKPDNFENDIKNQNENSEMSSQVVNIFQELQLNKQVVFKKSLKQSLLELYEDDETKDYKIIVNNRPIGVHRMVLQARSGLFRGIFLGTNEGKNGQVNDYSGISYQSMKILIKYLYSGEINFNILTQEIKENLEYSIDYFQLEEMSALQLKYELMFN</sequence>
<dbReference type="PANTHER" id="PTHR24193">
    <property type="entry name" value="ANKYRIN REPEAT PROTEIN"/>
    <property type="match status" value="1"/>
</dbReference>
<dbReference type="GO" id="GO:0000976">
    <property type="term" value="F:transcription cis-regulatory region binding"/>
    <property type="evidence" value="ECO:0007669"/>
    <property type="project" value="TreeGrafter"/>
</dbReference>
<dbReference type="PROSITE" id="PS50097">
    <property type="entry name" value="BTB"/>
    <property type="match status" value="1"/>
</dbReference>
<dbReference type="InterPro" id="IPR002110">
    <property type="entry name" value="Ankyrin_rpt"/>
</dbReference>
<reference evidence="5" key="1">
    <citation type="submission" date="2022-08" db="EMBL/GenBank/DDBJ databases">
        <title>Novel sulphate-reducing endosymbionts in the free-living metamonad Anaeramoeba.</title>
        <authorList>
            <person name="Jerlstrom-Hultqvist J."/>
            <person name="Cepicka I."/>
            <person name="Gallot-Lavallee L."/>
            <person name="Salas-Leiva D."/>
            <person name="Curtis B.A."/>
            <person name="Zahonova K."/>
            <person name="Pipaliya S."/>
            <person name="Dacks J."/>
            <person name="Roger A.J."/>
        </authorList>
    </citation>
    <scope>NUCLEOTIDE SEQUENCE</scope>
    <source>
        <strain evidence="5">Busselton2</strain>
    </source>
</reference>
<evidence type="ECO:0000259" key="4">
    <source>
        <dbReference type="PROSITE" id="PS50097"/>
    </source>
</evidence>
<name>A0AAV7YZ95_9EUKA</name>
<dbReference type="SUPFAM" id="SSF48403">
    <property type="entry name" value="Ankyrin repeat"/>
    <property type="match status" value="2"/>
</dbReference>
<evidence type="ECO:0000256" key="2">
    <source>
        <dbReference type="ARBA" id="ARBA00023043"/>
    </source>
</evidence>
<dbReference type="SUPFAM" id="SSF54695">
    <property type="entry name" value="POZ domain"/>
    <property type="match status" value="1"/>
</dbReference>
<feature type="repeat" description="ANK" evidence="3">
    <location>
        <begin position="367"/>
        <end position="401"/>
    </location>
</feature>
<evidence type="ECO:0000313" key="6">
    <source>
        <dbReference type="Proteomes" id="UP001146793"/>
    </source>
</evidence>
<dbReference type="CDD" id="cd18186">
    <property type="entry name" value="BTB_POZ_ZBTB_KLHL-like"/>
    <property type="match status" value="1"/>
</dbReference>
<proteinExistence type="predicted"/>
<dbReference type="InterPro" id="IPR036770">
    <property type="entry name" value="Ankyrin_rpt-contain_sf"/>
</dbReference>
<evidence type="ECO:0000256" key="1">
    <source>
        <dbReference type="ARBA" id="ARBA00022737"/>
    </source>
</evidence>
<dbReference type="PANTHER" id="PTHR24193:SF121">
    <property type="entry name" value="ADA2A-CONTAINING COMPLEX COMPONENT 3, ISOFORM D"/>
    <property type="match status" value="1"/>
</dbReference>
<dbReference type="Pfam" id="PF00651">
    <property type="entry name" value="BTB"/>
    <property type="match status" value="1"/>
</dbReference>
<organism evidence="5 6">
    <name type="scientific">Anaeramoeba flamelloides</name>
    <dbReference type="NCBI Taxonomy" id="1746091"/>
    <lineage>
        <taxon>Eukaryota</taxon>
        <taxon>Metamonada</taxon>
        <taxon>Anaeramoebidae</taxon>
        <taxon>Anaeramoeba</taxon>
    </lineage>
</organism>
<evidence type="ECO:0000256" key="3">
    <source>
        <dbReference type="PROSITE-ProRule" id="PRU00023"/>
    </source>
</evidence>
<dbReference type="Pfam" id="PF12796">
    <property type="entry name" value="Ank_2"/>
    <property type="match status" value="3"/>
</dbReference>
<keyword evidence="2 3" id="KW-0040">ANK repeat</keyword>
<keyword evidence="1" id="KW-0677">Repeat</keyword>
<dbReference type="Gene3D" id="3.30.710.10">
    <property type="entry name" value="Potassium Channel Kv1.1, Chain A"/>
    <property type="match status" value="1"/>
</dbReference>
<dbReference type="Proteomes" id="UP001146793">
    <property type="component" value="Unassembled WGS sequence"/>
</dbReference>
<dbReference type="GO" id="GO:0005634">
    <property type="term" value="C:nucleus"/>
    <property type="evidence" value="ECO:0007669"/>
    <property type="project" value="TreeGrafter"/>
</dbReference>
<feature type="repeat" description="ANK" evidence="3">
    <location>
        <begin position="116"/>
        <end position="150"/>
    </location>
</feature>
<feature type="domain" description="BTB" evidence="4">
    <location>
        <begin position="576"/>
        <end position="643"/>
    </location>
</feature>
<dbReference type="Gene3D" id="1.25.40.20">
    <property type="entry name" value="Ankyrin repeat-containing domain"/>
    <property type="match status" value="3"/>
</dbReference>
<dbReference type="InterPro" id="IPR011333">
    <property type="entry name" value="SKP1/BTB/POZ_sf"/>
</dbReference>
<dbReference type="PROSITE" id="PS50088">
    <property type="entry name" value="ANK_REPEAT"/>
    <property type="match status" value="4"/>
</dbReference>
<feature type="repeat" description="ANK" evidence="3">
    <location>
        <begin position="63"/>
        <end position="97"/>
    </location>
</feature>
<comment type="caution">
    <text evidence="5">The sequence shown here is derived from an EMBL/GenBank/DDBJ whole genome shotgun (WGS) entry which is preliminary data.</text>
</comment>
<feature type="repeat" description="ANK" evidence="3">
    <location>
        <begin position="151"/>
        <end position="185"/>
    </location>
</feature>
<dbReference type="InterPro" id="IPR000210">
    <property type="entry name" value="BTB/POZ_dom"/>
</dbReference>
<protein>
    <submittedName>
        <fullName evidence="5">Ankyrin repeat-containing protein</fullName>
    </submittedName>
</protein>